<feature type="domain" description="UBC core" evidence="1">
    <location>
        <begin position="1"/>
        <end position="103"/>
    </location>
</feature>
<reference evidence="2" key="1">
    <citation type="submission" date="2020-11" db="EMBL/GenBank/DDBJ databases">
        <authorList>
            <person name="Tran Van P."/>
        </authorList>
    </citation>
    <scope>NUCLEOTIDE SEQUENCE</scope>
</reference>
<dbReference type="Pfam" id="PF00179">
    <property type="entry name" value="UQ_con"/>
    <property type="match status" value="1"/>
</dbReference>
<dbReference type="OrthoDB" id="6508832at2759"/>
<dbReference type="InterPro" id="IPR016135">
    <property type="entry name" value="UBQ-conjugating_enzyme/RWD"/>
</dbReference>
<evidence type="ECO:0000259" key="1">
    <source>
        <dbReference type="PROSITE" id="PS50127"/>
    </source>
</evidence>
<keyword evidence="3" id="KW-1185">Reference proteome</keyword>
<protein>
    <recommendedName>
        <fullName evidence="1">UBC core domain-containing protein</fullName>
    </recommendedName>
</protein>
<sequence>MDKYDWEWEILHPTETPYENRIYSLKMETSPRYPDEAPSVRFLTRINMTGVHSTTGLIDPKIVPLLSHWQRSYTLKNVLYELRRLMMMKENLKLSQPPEGSSF</sequence>
<dbReference type="SUPFAM" id="SSF54495">
    <property type="entry name" value="UBC-like"/>
    <property type="match status" value="1"/>
</dbReference>
<proteinExistence type="predicted"/>
<organism evidence="2">
    <name type="scientific">Darwinula stevensoni</name>
    <dbReference type="NCBI Taxonomy" id="69355"/>
    <lineage>
        <taxon>Eukaryota</taxon>
        <taxon>Metazoa</taxon>
        <taxon>Ecdysozoa</taxon>
        <taxon>Arthropoda</taxon>
        <taxon>Crustacea</taxon>
        <taxon>Oligostraca</taxon>
        <taxon>Ostracoda</taxon>
        <taxon>Podocopa</taxon>
        <taxon>Podocopida</taxon>
        <taxon>Darwinulocopina</taxon>
        <taxon>Darwinuloidea</taxon>
        <taxon>Darwinulidae</taxon>
        <taxon>Darwinula</taxon>
    </lineage>
</organism>
<dbReference type="InterPro" id="IPR000608">
    <property type="entry name" value="UBC"/>
</dbReference>
<accession>A0A7R8X5E0</accession>
<dbReference type="Gene3D" id="3.10.110.10">
    <property type="entry name" value="Ubiquitin Conjugating Enzyme"/>
    <property type="match status" value="1"/>
</dbReference>
<dbReference type="Proteomes" id="UP000677054">
    <property type="component" value="Unassembled WGS sequence"/>
</dbReference>
<dbReference type="AlphaFoldDB" id="A0A7R8X5E0"/>
<evidence type="ECO:0000313" key="3">
    <source>
        <dbReference type="Proteomes" id="UP000677054"/>
    </source>
</evidence>
<name>A0A7R8X5E0_9CRUS</name>
<evidence type="ECO:0000313" key="2">
    <source>
        <dbReference type="EMBL" id="CAD7243121.1"/>
    </source>
</evidence>
<dbReference type="EMBL" id="CAJPEV010000370">
    <property type="protein sequence ID" value="CAG0884566.1"/>
    <property type="molecule type" value="Genomic_DNA"/>
</dbReference>
<dbReference type="PANTHER" id="PTHR24068">
    <property type="entry name" value="UBIQUITIN-CONJUGATING ENZYME E2"/>
    <property type="match status" value="1"/>
</dbReference>
<dbReference type="PROSITE" id="PS50127">
    <property type="entry name" value="UBC_2"/>
    <property type="match status" value="1"/>
</dbReference>
<dbReference type="EMBL" id="LR899887">
    <property type="protein sequence ID" value="CAD7243121.1"/>
    <property type="molecule type" value="Genomic_DNA"/>
</dbReference>
<gene>
    <name evidence="2" type="ORF">DSTB1V02_LOCUS3055</name>
</gene>